<feature type="non-terminal residue" evidence="9">
    <location>
        <position position="1"/>
    </location>
</feature>
<dbReference type="Proteomes" id="UP000234667">
    <property type="component" value="Unassembled WGS sequence"/>
</dbReference>
<accession>A0A2J5Q4G2</accession>
<name>A0A2J5Q4G2_9ENTR</name>
<keyword evidence="7 8" id="KW-0472">Membrane</keyword>
<keyword evidence="6 8" id="KW-1133">Transmembrane helix</keyword>
<dbReference type="EMBL" id="PIDR01000119">
    <property type="protein sequence ID" value="PLO73161.1"/>
    <property type="molecule type" value="Genomic_DNA"/>
</dbReference>
<reference evidence="9 10" key="1">
    <citation type="submission" date="2017-11" db="EMBL/GenBank/DDBJ databases">
        <authorList>
            <person name="Han C.G."/>
        </authorList>
    </citation>
    <scope>NUCLEOTIDE SEQUENCE [LARGE SCALE GENOMIC DNA]</scope>
    <source>
        <strain evidence="9 10">A10</strain>
    </source>
</reference>
<comment type="caution">
    <text evidence="9">The sequence shown here is derived from an EMBL/GenBank/DDBJ whole genome shotgun (WGS) entry which is preliminary data.</text>
</comment>
<evidence type="ECO:0000256" key="7">
    <source>
        <dbReference type="ARBA" id="ARBA00023136"/>
    </source>
</evidence>
<organism evidence="9 10">
    <name type="scientific">Klebsiella michiganensis</name>
    <dbReference type="NCBI Taxonomy" id="1134687"/>
    <lineage>
        <taxon>Bacteria</taxon>
        <taxon>Pseudomonadati</taxon>
        <taxon>Pseudomonadota</taxon>
        <taxon>Gammaproteobacteria</taxon>
        <taxon>Enterobacterales</taxon>
        <taxon>Enterobacteriaceae</taxon>
        <taxon>Klebsiella/Raoultella group</taxon>
        <taxon>Klebsiella</taxon>
    </lineage>
</organism>
<protein>
    <submittedName>
        <fullName evidence="9">Intracellular growth attenuator protein igaA</fullName>
    </submittedName>
</protein>
<dbReference type="Pfam" id="PF07095">
    <property type="entry name" value="IgaA"/>
    <property type="match status" value="1"/>
</dbReference>
<keyword evidence="4" id="KW-0997">Cell inner membrane</keyword>
<dbReference type="InterPro" id="IPR010771">
    <property type="entry name" value="IgaA"/>
</dbReference>
<evidence type="ECO:0000256" key="5">
    <source>
        <dbReference type="ARBA" id="ARBA00022692"/>
    </source>
</evidence>
<evidence type="ECO:0000313" key="9">
    <source>
        <dbReference type="EMBL" id="PLO73161.1"/>
    </source>
</evidence>
<reference evidence="9 10" key="2">
    <citation type="submission" date="2018-01" db="EMBL/GenBank/DDBJ databases">
        <title>Genomic study of Klebsiella pneumoniae.</title>
        <authorList>
            <person name="Yang Y."/>
            <person name="Bicalho R."/>
        </authorList>
    </citation>
    <scope>NUCLEOTIDE SEQUENCE [LARGE SCALE GENOMIC DNA]</scope>
    <source>
        <strain evidence="9 10">A10</strain>
    </source>
</reference>
<evidence type="ECO:0000256" key="3">
    <source>
        <dbReference type="ARBA" id="ARBA00022475"/>
    </source>
</evidence>
<sequence>AESLENLVTTSTAPFISRETSRAAQALNSPAPGGFLIASDEGSDLVNQPWPGTGLYDFPAHQQWSELQRLAGMLMHTPFQAEGIVTNLYTDANGTQHINLHRIPDRTGLWRYLGTTLLLLTMLGCTAYHGLQAFRRYQRHRQRQEEIQKYYESCLNPDLLSSPDPQE</sequence>
<gene>
    <name evidence="9" type="ORF">CWN49_06345</name>
</gene>
<keyword evidence="5 8" id="KW-0812">Transmembrane</keyword>
<keyword evidence="3" id="KW-1003">Cell membrane</keyword>
<evidence type="ECO:0000313" key="10">
    <source>
        <dbReference type="Proteomes" id="UP000234667"/>
    </source>
</evidence>
<comment type="subcellular location">
    <subcellularLocation>
        <location evidence="1">Cell inner membrane</location>
        <topology evidence="1">Multi-pass membrane protein</topology>
    </subcellularLocation>
</comment>
<evidence type="ECO:0000256" key="6">
    <source>
        <dbReference type="ARBA" id="ARBA00022989"/>
    </source>
</evidence>
<evidence type="ECO:0000256" key="8">
    <source>
        <dbReference type="SAM" id="Phobius"/>
    </source>
</evidence>
<proteinExistence type="inferred from homology"/>
<dbReference type="AlphaFoldDB" id="A0A2J5Q4G2"/>
<evidence type="ECO:0000256" key="2">
    <source>
        <dbReference type="ARBA" id="ARBA00009494"/>
    </source>
</evidence>
<evidence type="ECO:0000256" key="4">
    <source>
        <dbReference type="ARBA" id="ARBA00022519"/>
    </source>
</evidence>
<comment type="similarity">
    <text evidence="2">Belongs to the IgaA family.</text>
</comment>
<dbReference type="GO" id="GO:0005886">
    <property type="term" value="C:plasma membrane"/>
    <property type="evidence" value="ECO:0007669"/>
    <property type="project" value="UniProtKB-SubCell"/>
</dbReference>
<evidence type="ECO:0000256" key="1">
    <source>
        <dbReference type="ARBA" id="ARBA00004429"/>
    </source>
</evidence>
<feature type="transmembrane region" description="Helical" evidence="8">
    <location>
        <begin position="109"/>
        <end position="131"/>
    </location>
</feature>